<organism evidence="1">
    <name type="scientific">Arundo donax</name>
    <name type="common">Giant reed</name>
    <name type="synonym">Donax arundinaceus</name>
    <dbReference type="NCBI Taxonomy" id="35708"/>
    <lineage>
        <taxon>Eukaryota</taxon>
        <taxon>Viridiplantae</taxon>
        <taxon>Streptophyta</taxon>
        <taxon>Embryophyta</taxon>
        <taxon>Tracheophyta</taxon>
        <taxon>Spermatophyta</taxon>
        <taxon>Magnoliopsida</taxon>
        <taxon>Liliopsida</taxon>
        <taxon>Poales</taxon>
        <taxon>Poaceae</taxon>
        <taxon>PACMAD clade</taxon>
        <taxon>Arundinoideae</taxon>
        <taxon>Arundineae</taxon>
        <taxon>Arundo</taxon>
    </lineage>
</organism>
<reference evidence="1" key="2">
    <citation type="journal article" date="2015" name="Data Brief">
        <title>Shoot transcriptome of the giant reed, Arundo donax.</title>
        <authorList>
            <person name="Barrero R.A."/>
            <person name="Guerrero F.D."/>
            <person name="Moolhuijzen P."/>
            <person name="Goolsby J.A."/>
            <person name="Tidwell J."/>
            <person name="Bellgard S.E."/>
            <person name="Bellgard M.I."/>
        </authorList>
    </citation>
    <scope>NUCLEOTIDE SEQUENCE</scope>
    <source>
        <tissue evidence="1">Shoot tissue taken approximately 20 cm above the soil surface</tissue>
    </source>
</reference>
<name>A0A0A9ANS1_ARUDO</name>
<accession>A0A0A9ANS1</accession>
<reference evidence="1" key="1">
    <citation type="submission" date="2014-09" db="EMBL/GenBank/DDBJ databases">
        <authorList>
            <person name="Magalhaes I.L.F."/>
            <person name="Oliveira U."/>
            <person name="Santos F.R."/>
            <person name="Vidigal T.H.D.A."/>
            <person name="Brescovit A.D."/>
            <person name="Santos A.J."/>
        </authorList>
    </citation>
    <scope>NUCLEOTIDE SEQUENCE</scope>
    <source>
        <tissue evidence="1">Shoot tissue taken approximately 20 cm above the soil surface</tissue>
    </source>
</reference>
<sequence length="134" mass="14646">MLSSTRPWLRPRRRLTISSSGQSKKSTMSGSVPIILSKAILFSSHLGKPSIRTFLALLISIAFLISSTVISDGTILPSFIISRINSPFSLQDDISCRRRSPALKWANPKSEAILVHCVPFPLPGPPKTKAMNGF</sequence>
<protein>
    <submittedName>
        <fullName evidence="1">Uncharacterized protein</fullName>
    </submittedName>
</protein>
<dbReference type="EMBL" id="GBRH01245109">
    <property type="protein sequence ID" value="JAD52786.1"/>
    <property type="molecule type" value="Transcribed_RNA"/>
</dbReference>
<evidence type="ECO:0000313" key="1">
    <source>
        <dbReference type="EMBL" id="JAD52786.1"/>
    </source>
</evidence>
<dbReference type="AlphaFoldDB" id="A0A0A9ANS1"/>
<proteinExistence type="predicted"/>